<feature type="domain" description="Protein kinase" evidence="23">
    <location>
        <begin position="623"/>
        <end position="898"/>
    </location>
</feature>
<protein>
    <recommendedName>
        <fullName evidence="3">non-specific serine/threonine protein kinase</fullName>
        <ecNumber evidence="3">2.7.11.1</ecNumber>
    </recommendedName>
</protein>
<dbReference type="SMART" id="SM00220">
    <property type="entry name" value="S_TKc"/>
    <property type="match status" value="1"/>
</dbReference>
<dbReference type="SUPFAM" id="SSF56112">
    <property type="entry name" value="Protein kinase-like (PK-like)"/>
    <property type="match status" value="1"/>
</dbReference>
<evidence type="ECO:0000256" key="13">
    <source>
        <dbReference type="ARBA" id="ARBA00022989"/>
    </source>
</evidence>
<evidence type="ECO:0000256" key="10">
    <source>
        <dbReference type="ARBA" id="ARBA00022741"/>
    </source>
</evidence>
<dbReference type="PANTHER" id="PTHR45974:SF216">
    <property type="entry name" value="PROTEIN KINASE DOMAIN-CONTAINING PROTEIN"/>
    <property type="match status" value="1"/>
</dbReference>
<dbReference type="SUPFAM" id="SSF52058">
    <property type="entry name" value="L domain-like"/>
    <property type="match status" value="1"/>
</dbReference>
<dbReference type="PROSITE" id="PS50011">
    <property type="entry name" value="PROTEIN_KINASE_DOM"/>
    <property type="match status" value="1"/>
</dbReference>
<evidence type="ECO:0000313" key="24">
    <source>
        <dbReference type="EMBL" id="KAK7287013.1"/>
    </source>
</evidence>
<keyword evidence="12 19" id="KW-0067">ATP-binding</keyword>
<accession>A0AAN9P6B2</accession>
<proteinExistence type="inferred from homology"/>
<evidence type="ECO:0000256" key="7">
    <source>
        <dbReference type="ARBA" id="ARBA00022692"/>
    </source>
</evidence>
<dbReference type="InterPro" id="IPR001611">
    <property type="entry name" value="Leu-rich_rpt"/>
</dbReference>
<dbReference type="Pfam" id="PF08263">
    <property type="entry name" value="LRRNT_2"/>
    <property type="match status" value="1"/>
</dbReference>
<dbReference type="InterPro" id="IPR011009">
    <property type="entry name" value="Kinase-like_dom_sf"/>
</dbReference>
<evidence type="ECO:0000259" key="23">
    <source>
        <dbReference type="PROSITE" id="PS50011"/>
    </source>
</evidence>
<evidence type="ECO:0000256" key="15">
    <source>
        <dbReference type="ARBA" id="ARBA00023170"/>
    </source>
</evidence>
<sequence length="926" mass="103477">MKLALENIHGYVLVVLFCFIILKAATQSTDPSEVNALIYIKKTLIDPMNNLRNWNKGDPCTRNWTGVWCDDSVGIDGHFHVRYLYFMSMNLSGSIAPQVCQLSHLQTMNFMWNNLTGNIPKEIGNITSLKDLLLNGNNLSGNIPDELGYLSNLDRLQVDQNQLSGPIPQSFSNLIKVKHLHMNNNSFSGQIPPELSKLSKLLHLLIDNNYLSGYLPPELSMLQELRILQVDNNNFSRTGIPSTYTNLSQLVKLSVRNCSLQGAVPDFSSIPNLSYLDLSWNHLTGPIPSNKLSDDMTTIYMSNNYLNGSIPQSFSYLPLLQTLSLENNLLSGPIPSIWQNISFSMNAKLAVDLRNNSLSDILGNLNPPENVTLRLAGNPVCKNASMHNIGQYCQTKVDKDAKDSTNSTVPCPIQACPVDNFYEYVPASPIPCFCASPLRIGYLLKSPSFSYFPPYTTSFELYVTQSLSLDLYQLSIDSYVWEEGPRLRMYLKLFPLFNDSPSRVFNLSEVRRILRLFTSWKFHRNDFFGPYELLNITLLGPYANSNIESGKRKTCTGILIATIIAAVACVLAISALVALLIARRHVKYRCKLSTKHESSNVSIRIVGMKVFRFKELALATDKFSSSTRVGQGGYGNVYKGILSNDTLVAIKRAEEGSLQGQKEFLTEIELLSRLHHRNLVSLIGYCNEKGEQMLVYEFMPNGTLRDWIFGKNKTKGSLNFGTRLQIAMGSAKGILYLHTEANPPIFHRDIKASNILLDSNFNAKVADFGLSRLVSCVDDEGTLPKYVSTVVKGTPGYLDPEYLLTHKLTDKSDVYSLGIVFLELLTGRKPISHGKNIVREVNVAHQSGMALSIIDCKMGYYPSDCVEKFLKLALSCCHDNPEERPSMVDVVRELENILEMLQEAETTFSDITSESSGRLVPSPASQ</sequence>
<dbReference type="PANTHER" id="PTHR45974">
    <property type="entry name" value="RECEPTOR-LIKE PROTEIN 55"/>
    <property type="match status" value="1"/>
</dbReference>
<dbReference type="Gene3D" id="3.80.10.10">
    <property type="entry name" value="Ribonuclease Inhibitor"/>
    <property type="match status" value="2"/>
</dbReference>
<dbReference type="Proteomes" id="UP001359559">
    <property type="component" value="Unassembled WGS sequence"/>
</dbReference>
<evidence type="ECO:0000256" key="14">
    <source>
        <dbReference type="ARBA" id="ARBA00023136"/>
    </source>
</evidence>
<comment type="catalytic activity">
    <reaction evidence="18">
        <text>L-seryl-[protein] + ATP = O-phospho-L-seryl-[protein] + ADP + H(+)</text>
        <dbReference type="Rhea" id="RHEA:17989"/>
        <dbReference type="Rhea" id="RHEA-COMP:9863"/>
        <dbReference type="Rhea" id="RHEA-COMP:11604"/>
        <dbReference type="ChEBI" id="CHEBI:15378"/>
        <dbReference type="ChEBI" id="CHEBI:29999"/>
        <dbReference type="ChEBI" id="CHEBI:30616"/>
        <dbReference type="ChEBI" id="CHEBI:83421"/>
        <dbReference type="ChEBI" id="CHEBI:456216"/>
        <dbReference type="EC" id="2.7.11.1"/>
    </reaction>
</comment>
<dbReference type="Gene3D" id="3.30.200.20">
    <property type="entry name" value="Phosphorylase Kinase, domain 1"/>
    <property type="match status" value="1"/>
</dbReference>
<comment type="caution">
    <text evidence="24">The sequence shown here is derived from an EMBL/GenBank/DDBJ whole genome shotgun (WGS) entry which is preliminary data.</text>
</comment>
<dbReference type="EC" id="2.7.11.1" evidence="3"/>
<evidence type="ECO:0000313" key="25">
    <source>
        <dbReference type="Proteomes" id="UP001359559"/>
    </source>
</evidence>
<name>A0AAN9P6B2_CLITE</name>
<evidence type="ECO:0000256" key="1">
    <source>
        <dbReference type="ARBA" id="ARBA00004479"/>
    </source>
</evidence>
<keyword evidence="14 21" id="KW-0472">Membrane</keyword>
<dbReference type="FunFam" id="3.30.200.20:FF:000328">
    <property type="entry name" value="Leucine-rich repeat protein kinase family protein"/>
    <property type="match status" value="1"/>
</dbReference>
<evidence type="ECO:0000256" key="11">
    <source>
        <dbReference type="ARBA" id="ARBA00022777"/>
    </source>
</evidence>
<dbReference type="AlphaFoldDB" id="A0AAN9P6B2"/>
<dbReference type="InterPro" id="IPR032675">
    <property type="entry name" value="LRR_dom_sf"/>
</dbReference>
<evidence type="ECO:0000256" key="18">
    <source>
        <dbReference type="ARBA" id="ARBA00048679"/>
    </source>
</evidence>
<dbReference type="Pfam" id="PF00069">
    <property type="entry name" value="Pkinase"/>
    <property type="match status" value="1"/>
</dbReference>
<feature type="signal peptide" evidence="22">
    <location>
        <begin position="1"/>
        <end position="28"/>
    </location>
</feature>
<evidence type="ECO:0000256" key="16">
    <source>
        <dbReference type="ARBA" id="ARBA00023180"/>
    </source>
</evidence>
<keyword evidence="25" id="KW-1185">Reference proteome</keyword>
<feature type="binding site" evidence="19">
    <location>
        <position position="651"/>
    </location>
    <ligand>
        <name>ATP</name>
        <dbReference type="ChEBI" id="CHEBI:30616"/>
    </ligand>
</feature>
<dbReference type="Pfam" id="PF23598">
    <property type="entry name" value="LRR_14"/>
    <property type="match status" value="1"/>
</dbReference>
<keyword evidence="10 19" id="KW-0547">Nucleotide-binding</keyword>
<evidence type="ECO:0000256" key="2">
    <source>
        <dbReference type="ARBA" id="ARBA00008684"/>
    </source>
</evidence>
<keyword evidence="11" id="KW-0418">Kinase</keyword>
<keyword evidence="6" id="KW-0808">Transferase</keyword>
<keyword evidence="16" id="KW-0325">Glycoprotein</keyword>
<comment type="subcellular location">
    <subcellularLocation>
        <location evidence="1">Membrane</location>
        <topology evidence="1">Single-pass type I membrane protein</topology>
    </subcellularLocation>
</comment>
<keyword evidence="5" id="KW-0433">Leucine-rich repeat</keyword>
<dbReference type="PROSITE" id="PS00108">
    <property type="entry name" value="PROTEIN_KINASE_ST"/>
    <property type="match status" value="1"/>
</dbReference>
<evidence type="ECO:0000256" key="17">
    <source>
        <dbReference type="ARBA" id="ARBA00047899"/>
    </source>
</evidence>
<keyword evidence="9" id="KW-0677">Repeat</keyword>
<dbReference type="FunFam" id="3.80.10.10:FF:000387">
    <property type="entry name" value="Probable LRR receptor-like serine/threonine-protein kinase At1g06840"/>
    <property type="match status" value="1"/>
</dbReference>
<keyword evidence="7 21" id="KW-0812">Transmembrane</keyword>
<keyword evidence="4" id="KW-0723">Serine/threonine-protein kinase</keyword>
<feature type="transmembrane region" description="Helical" evidence="21">
    <location>
        <begin position="558"/>
        <end position="582"/>
    </location>
</feature>
<gene>
    <name evidence="24" type="ORF">RJT34_22419</name>
</gene>
<comment type="catalytic activity">
    <reaction evidence="17">
        <text>L-threonyl-[protein] + ATP = O-phospho-L-threonyl-[protein] + ADP + H(+)</text>
        <dbReference type="Rhea" id="RHEA:46608"/>
        <dbReference type="Rhea" id="RHEA-COMP:11060"/>
        <dbReference type="Rhea" id="RHEA-COMP:11605"/>
        <dbReference type="ChEBI" id="CHEBI:15378"/>
        <dbReference type="ChEBI" id="CHEBI:30013"/>
        <dbReference type="ChEBI" id="CHEBI:30616"/>
        <dbReference type="ChEBI" id="CHEBI:61977"/>
        <dbReference type="ChEBI" id="CHEBI:456216"/>
        <dbReference type="EC" id="2.7.11.1"/>
    </reaction>
</comment>
<evidence type="ECO:0000256" key="20">
    <source>
        <dbReference type="SAM" id="Coils"/>
    </source>
</evidence>
<dbReference type="Gene3D" id="1.10.510.10">
    <property type="entry name" value="Transferase(Phosphotransferase) domain 1"/>
    <property type="match status" value="1"/>
</dbReference>
<organism evidence="24 25">
    <name type="scientific">Clitoria ternatea</name>
    <name type="common">Butterfly pea</name>
    <dbReference type="NCBI Taxonomy" id="43366"/>
    <lineage>
        <taxon>Eukaryota</taxon>
        <taxon>Viridiplantae</taxon>
        <taxon>Streptophyta</taxon>
        <taxon>Embryophyta</taxon>
        <taxon>Tracheophyta</taxon>
        <taxon>Spermatophyta</taxon>
        <taxon>Magnoliopsida</taxon>
        <taxon>eudicotyledons</taxon>
        <taxon>Gunneridae</taxon>
        <taxon>Pentapetalae</taxon>
        <taxon>rosids</taxon>
        <taxon>fabids</taxon>
        <taxon>Fabales</taxon>
        <taxon>Fabaceae</taxon>
        <taxon>Papilionoideae</taxon>
        <taxon>50 kb inversion clade</taxon>
        <taxon>NPAAA clade</taxon>
        <taxon>indigoferoid/millettioid clade</taxon>
        <taxon>Phaseoleae</taxon>
        <taxon>Clitoria</taxon>
    </lineage>
</organism>
<dbReference type="GO" id="GO:0005524">
    <property type="term" value="F:ATP binding"/>
    <property type="evidence" value="ECO:0007669"/>
    <property type="project" value="UniProtKB-UniRule"/>
</dbReference>
<evidence type="ECO:0000256" key="6">
    <source>
        <dbReference type="ARBA" id="ARBA00022679"/>
    </source>
</evidence>
<dbReference type="InterPro" id="IPR017441">
    <property type="entry name" value="Protein_kinase_ATP_BS"/>
</dbReference>
<evidence type="ECO:0000256" key="19">
    <source>
        <dbReference type="PROSITE-ProRule" id="PRU10141"/>
    </source>
</evidence>
<evidence type="ECO:0000256" key="5">
    <source>
        <dbReference type="ARBA" id="ARBA00022614"/>
    </source>
</evidence>
<comment type="similarity">
    <text evidence="2">Belongs to the protein kinase superfamily. Ser/Thr protein kinase family.</text>
</comment>
<feature type="coiled-coil region" evidence="20">
    <location>
        <begin position="887"/>
        <end position="914"/>
    </location>
</feature>
<dbReference type="InterPro" id="IPR008271">
    <property type="entry name" value="Ser/Thr_kinase_AS"/>
</dbReference>
<evidence type="ECO:0000256" key="21">
    <source>
        <dbReference type="SAM" id="Phobius"/>
    </source>
</evidence>
<feature type="chain" id="PRO_5042980727" description="non-specific serine/threonine protein kinase" evidence="22">
    <location>
        <begin position="29"/>
        <end position="926"/>
    </location>
</feature>
<dbReference type="InterPro" id="IPR013210">
    <property type="entry name" value="LRR_N_plant-typ"/>
</dbReference>
<dbReference type="InterPro" id="IPR000719">
    <property type="entry name" value="Prot_kinase_dom"/>
</dbReference>
<evidence type="ECO:0000256" key="4">
    <source>
        <dbReference type="ARBA" id="ARBA00022527"/>
    </source>
</evidence>
<evidence type="ECO:0000256" key="12">
    <source>
        <dbReference type="ARBA" id="ARBA00022840"/>
    </source>
</evidence>
<dbReference type="PROSITE" id="PS00107">
    <property type="entry name" value="PROTEIN_KINASE_ATP"/>
    <property type="match status" value="1"/>
</dbReference>
<evidence type="ECO:0000256" key="9">
    <source>
        <dbReference type="ARBA" id="ARBA00022737"/>
    </source>
</evidence>
<keyword evidence="20" id="KW-0175">Coiled coil</keyword>
<keyword evidence="8 22" id="KW-0732">Signal</keyword>
<dbReference type="InterPro" id="IPR055414">
    <property type="entry name" value="LRR_R13L4/SHOC2-like"/>
</dbReference>
<keyword evidence="13 21" id="KW-1133">Transmembrane helix</keyword>
<dbReference type="GO" id="GO:0004674">
    <property type="term" value="F:protein serine/threonine kinase activity"/>
    <property type="evidence" value="ECO:0007669"/>
    <property type="project" value="UniProtKB-KW"/>
</dbReference>
<evidence type="ECO:0000256" key="8">
    <source>
        <dbReference type="ARBA" id="ARBA00022729"/>
    </source>
</evidence>
<dbReference type="FunFam" id="1.10.510.10:FF:000453">
    <property type="entry name" value="LRR receptor-like serine/threonine-protein kinase HSL2"/>
    <property type="match status" value="1"/>
</dbReference>
<evidence type="ECO:0000256" key="22">
    <source>
        <dbReference type="SAM" id="SignalP"/>
    </source>
</evidence>
<keyword evidence="15" id="KW-0675">Receptor</keyword>
<dbReference type="CDD" id="cd14066">
    <property type="entry name" value="STKc_IRAK"/>
    <property type="match status" value="1"/>
</dbReference>
<dbReference type="GO" id="GO:0016020">
    <property type="term" value="C:membrane"/>
    <property type="evidence" value="ECO:0007669"/>
    <property type="project" value="UniProtKB-SubCell"/>
</dbReference>
<reference evidence="24 25" key="1">
    <citation type="submission" date="2024-01" db="EMBL/GenBank/DDBJ databases">
        <title>The genomes of 5 underutilized Papilionoideae crops provide insights into root nodulation and disease resistance.</title>
        <authorList>
            <person name="Yuan L."/>
        </authorList>
    </citation>
    <scope>NUCLEOTIDE SEQUENCE [LARGE SCALE GENOMIC DNA]</scope>
    <source>
        <strain evidence="24">LY-2023</strain>
        <tissue evidence="24">Leaf</tissue>
    </source>
</reference>
<dbReference type="EMBL" id="JAYKXN010000005">
    <property type="protein sequence ID" value="KAK7287013.1"/>
    <property type="molecule type" value="Genomic_DNA"/>
</dbReference>
<evidence type="ECO:0000256" key="3">
    <source>
        <dbReference type="ARBA" id="ARBA00012513"/>
    </source>
</evidence>
<dbReference type="Pfam" id="PF00560">
    <property type="entry name" value="LRR_1"/>
    <property type="match status" value="2"/>
</dbReference>